<feature type="region of interest" description="Disordered" evidence="10">
    <location>
        <begin position="52"/>
        <end position="83"/>
    </location>
</feature>
<feature type="chain" id="PRO_5045886545" evidence="11">
    <location>
        <begin position="24"/>
        <end position="450"/>
    </location>
</feature>
<evidence type="ECO:0000259" key="12">
    <source>
        <dbReference type="PROSITE" id="PS52029"/>
    </source>
</evidence>
<proteinExistence type="inferred from homology"/>
<evidence type="ECO:0000256" key="7">
    <source>
        <dbReference type="ARBA" id="ARBA00022984"/>
    </source>
</evidence>
<feature type="compositionally biased region" description="Basic residues" evidence="10">
    <location>
        <begin position="52"/>
        <end position="65"/>
    </location>
</feature>
<reference evidence="13 14" key="1">
    <citation type="submission" date="2024-06" db="EMBL/GenBank/DDBJ databases">
        <authorList>
            <person name="Tuo L."/>
        </authorList>
    </citation>
    <scope>NUCLEOTIDE SEQUENCE [LARGE SCALE GENOMIC DNA]</scope>
    <source>
        <strain evidence="13 14">ZMM04-5</strain>
    </source>
</reference>
<evidence type="ECO:0000256" key="6">
    <source>
        <dbReference type="ARBA" id="ARBA00022960"/>
    </source>
</evidence>
<keyword evidence="4" id="KW-0808">Transferase</keyword>
<evidence type="ECO:0000256" key="1">
    <source>
        <dbReference type="ARBA" id="ARBA00004752"/>
    </source>
</evidence>
<feature type="signal peptide" evidence="11">
    <location>
        <begin position="1"/>
        <end position="23"/>
    </location>
</feature>
<evidence type="ECO:0000256" key="2">
    <source>
        <dbReference type="ARBA" id="ARBA00005992"/>
    </source>
</evidence>
<dbReference type="SUPFAM" id="SSF141523">
    <property type="entry name" value="L,D-transpeptidase catalytic domain-like"/>
    <property type="match status" value="1"/>
</dbReference>
<comment type="similarity">
    <text evidence="2">Belongs to the YkuD family.</text>
</comment>
<dbReference type="InterPro" id="IPR038063">
    <property type="entry name" value="Transpep_catalytic_dom"/>
</dbReference>
<dbReference type="Gene3D" id="2.40.440.10">
    <property type="entry name" value="L,D-transpeptidase catalytic domain-like"/>
    <property type="match status" value="1"/>
</dbReference>
<dbReference type="RefSeq" id="WP_367725615.1">
    <property type="nucleotide sequence ID" value="NZ_JBFOCI010000008.1"/>
</dbReference>
<keyword evidence="7 9" id="KW-0573">Peptidoglycan synthesis</keyword>
<evidence type="ECO:0000256" key="10">
    <source>
        <dbReference type="SAM" id="MobiDB-lite"/>
    </source>
</evidence>
<dbReference type="CDD" id="cd16913">
    <property type="entry name" value="YkuD_like"/>
    <property type="match status" value="1"/>
</dbReference>
<organism evidence="13 14">
    <name type="scientific">Mesorhizobium marinum</name>
    <dbReference type="NCBI Taxonomy" id="3228790"/>
    <lineage>
        <taxon>Bacteria</taxon>
        <taxon>Pseudomonadati</taxon>
        <taxon>Pseudomonadota</taxon>
        <taxon>Alphaproteobacteria</taxon>
        <taxon>Hyphomicrobiales</taxon>
        <taxon>Phyllobacteriaceae</taxon>
        <taxon>Mesorhizobium</taxon>
    </lineage>
</organism>
<evidence type="ECO:0000256" key="4">
    <source>
        <dbReference type="ARBA" id="ARBA00022679"/>
    </source>
</evidence>
<comment type="caution">
    <text evidence="13">The sequence shown here is derived from an EMBL/GenBank/DDBJ whole genome shotgun (WGS) entry which is preliminary data.</text>
</comment>
<keyword evidence="11" id="KW-0732">Signal</keyword>
<feature type="active site" description="Nucleophile" evidence="9">
    <location>
        <position position="426"/>
    </location>
</feature>
<evidence type="ECO:0000256" key="9">
    <source>
        <dbReference type="PROSITE-ProRule" id="PRU01373"/>
    </source>
</evidence>
<dbReference type="InterPro" id="IPR005490">
    <property type="entry name" value="LD_TPept_cat_dom"/>
</dbReference>
<keyword evidence="14" id="KW-1185">Reference proteome</keyword>
<feature type="active site" description="Proton donor/acceptor" evidence="9">
    <location>
        <position position="410"/>
    </location>
</feature>
<evidence type="ECO:0000313" key="13">
    <source>
        <dbReference type="EMBL" id="MEW9808383.1"/>
    </source>
</evidence>
<comment type="pathway">
    <text evidence="1 9">Cell wall biogenesis; peptidoglycan biosynthesis.</text>
</comment>
<sequence>MQLRNLLLLGIGAGLAMNVAAFAAPPVPAPSTPETATVVPVATKAEEEALKKKKKAAAAKSKSKTAAKPLTEQEKKAAKAKAEKEKLAKAKALKEKQLAKAKADKEKQLAKAKAEREKQLAAAKAERDKKLAAAKVEKEKRAAQAKVEREKMMAERAKAAEERKIRLAKEAEERKVARAKAADERRLLREAKAKAIEEQRLAKIKAEEERQRQVAAAAEAARQAELARLAASQVVQTGNNGELRSETAMQAAPKPNNIFANLFGGQQVQKASLLPETRALDAALELKGPNKRFKVPPEYEPQVVQYNSGYPRGTIIIDTAAHRLYLMEGSSKARRYAIAVGKDGLQYKGTVKVGDKQEWPRWIPTKEMQAREPAKYGRYADGMPGGGANPLGARAIYLYENGRDTHLRIHGTIAPETIGTDSSNGCFRMINEHVMDLYKRVPVGTQVIVL</sequence>
<dbReference type="EMBL" id="JBFOCI010000008">
    <property type="protein sequence ID" value="MEW9808383.1"/>
    <property type="molecule type" value="Genomic_DNA"/>
</dbReference>
<feature type="domain" description="L,D-TPase catalytic" evidence="12">
    <location>
        <begin position="313"/>
        <end position="450"/>
    </location>
</feature>
<keyword evidence="6 9" id="KW-0133">Cell shape</keyword>
<dbReference type="Proteomes" id="UP001556196">
    <property type="component" value="Unassembled WGS sequence"/>
</dbReference>
<accession>A0ABV3R6I2</accession>
<dbReference type="PANTHER" id="PTHR30582">
    <property type="entry name" value="L,D-TRANSPEPTIDASE"/>
    <property type="match status" value="1"/>
</dbReference>
<evidence type="ECO:0000256" key="3">
    <source>
        <dbReference type="ARBA" id="ARBA00022676"/>
    </source>
</evidence>
<dbReference type="PROSITE" id="PS52029">
    <property type="entry name" value="LD_TPASE"/>
    <property type="match status" value="1"/>
</dbReference>
<protein>
    <submittedName>
        <fullName evidence="13">L,D-transpeptidase family protein</fullName>
    </submittedName>
</protein>
<evidence type="ECO:0000256" key="11">
    <source>
        <dbReference type="SAM" id="SignalP"/>
    </source>
</evidence>
<keyword evidence="3" id="KW-0328">Glycosyltransferase</keyword>
<evidence type="ECO:0000256" key="5">
    <source>
        <dbReference type="ARBA" id="ARBA00022801"/>
    </source>
</evidence>
<feature type="compositionally biased region" description="Basic and acidic residues" evidence="10">
    <location>
        <begin position="71"/>
        <end position="83"/>
    </location>
</feature>
<name>A0ABV3R6I2_9HYPH</name>
<keyword evidence="5" id="KW-0378">Hydrolase</keyword>
<dbReference type="PANTHER" id="PTHR30582:SF24">
    <property type="entry name" value="L,D-TRANSPEPTIDASE ERFK_SRFK-RELATED"/>
    <property type="match status" value="1"/>
</dbReference>
<keyword evidence="8 9" id="KW-0961">Cell wall biogenesis/degradation</keyword>
<evidence type="ECO:0000313" key="14">
    <source>
        <dbReference type="Proteomes" id="UP001556196"/>
    </source>
</evidence>
<dbReference type="InterPro" id="IPR050979">
    <property type="entry name" value="LD-transpeptidase"/>
</dbReference>
<evidence type="ECO:0000256" key="8">
    <source>
        <dbReference type="ARBA" id="ARBA00023316"/>
    </source>
</evidence>
<dbReference type="Pfam" id="PF03734">
    <property type="entry name" value="YkuD"/>
    <property type="match status" value="1"/>
</dbReference>
<gene>
    <name evidence="13" type="ORF">ABUE31_20525</name>
</gene>